<dbReference type="SUPFAM" id="SSF52200">
    <property type="entry name" value="Toll/Interleukin receptor TIR domain"/>
    <property type="match status" value="1"/>
</dbReference>
<proteinExistence type="predicted"/>
<gene>
    <name evidence="2" type="ORF">RCC75_21045</name>
    <name evidence="3" type="ORF">RCG00_12215</name>
</gene>
<dbReference type="InterPro" id="IPR027417">
    <property type="entry name" value="P-loop_NTPase"/>
</dbReference>
<evidence type="ECO:0000313" key="4">
    <source>
        <dbReference type="Proteomes" id="UP001223336"/>
    </source>
</evidence>
<dbReference type="Pfam" id="PF13676">
    <property type="entry name" value="TIR_2"/>
    <property type="match status" value="1"/>
</dbReference>
<feature type="domain" description="TIR" evidence="1">
    <location>
        <begin position="1"/>
        <end position="132"/>
    </location>
</feature>
<name>A0AA51R305_9GAMM</name>
<organism evidence="3">
    <name type="scientific">Thiothrix subterranea</name>
    <dbReference type="NCBI Taxonomy" id="2735563"/>
    <lineage>
        <taxon>Bacteria</taxon>
        <taxon>Pseudomonadati</taxon>
        <taxon>Pseudomonadota</taxon>
        <taxon>Gammaproteobacteria</taxon>
        <taxon>Thiotrichales</taxon>
        <taxon>Thiotrichaceae</taxon>
        <taxon>Thiothrix</taxon>
    </lineage>
</organism>
<dbReference type="InterPro" id="IPR035897">
    <property type="entry name" value="Toll_tir_struct_dom_sf"/>
</dbReference>
<dbReference type="Pfam" id="PF10662">
    <property type="entry name" value="PduV-EutP"/>
    <property type="match status" value="1"/>
</dbReference>
<dbReference type="Gene3D" id="3.40.50.300">
    <property type="entry name" value="P-loop containing nucleotide triphosphate hydrolases"/>
    <property type="match status" value="1"/>
</dbReference>
<dbReference type="AlphaFoldDB" id="A0AA51R305"/>
<dbReference type="GO" id="GO:0006576">
    <property type="term" value="P:biogenic amine metabolic process"/>
    <property type="evidence" value="ECO:0007669"/>
    <property type="project" value="InterPro"/>
</dbReference>
<dbReference type="GO" id="GO:0005524">
    <property type="term" value="F:ATP binding"/>
    <property type="evidence" value="ECO:0007669"/>
    <property type="project" value="InterPro"/>
</dbReference>
<dbReference type="InterPro" id="IPR000157">
    <property type="entry name" value="TIR_dom"/>
</dbReference>
<accession>A0AA51R305</accession>
<dbReference type="EMBL" id="CP133217">
    <property type="protein sequence ID" value="WML85070.1"/>
    <property type="molecule type" value="Genomic_DNA"/>
</dbReference>
<dbReference type="SUPFAM" id="SSF52540">
    <property type="entry name" value="P-loop containing nucleoside triphosphate hydrolases"/>
    <property type="match status" value="1"/>
</dbReference>
<evidence type="ECO:0000313" key="3">
    <source>
        <dbReference type="EMBL" id="WML85070.1"/>
    </source>
</evidence>
<evidence type="ECO:0000313" key="2">
    <source>
        <dbReference type="EMBL" id="MDQ5771023.1"/>
    </source>
</evidence>
<dbReference type="EMBL" id="JAVFKN010000066">
    <property type="protein sequence ID" value="MDQ5771023.1"/>
    <property type="molecule type" value="Genomic_DNA"/>
</dbReference>
<dbReference type="RefSeq" id="WP_308136668.1">
    <property type="nucleotide sequence ID" value="NZ_CP133197.1"/>
</dbReference>
<keyword evidence="4" id="KW-1185">Reference proteome</keyword>
<evidence type="ECO:0000259" key="1">
    <source>
        <dbReference type="PROSITE" id="PS50104"/>
    </source>
</evidence>
<protein>
    <submittedName>
        <fullName evidence="3">TIR domain-containing protein</fullName>
    </submittedName>
</protein>
<dbReference type="Gene3D" id="3.40.50.10140">
    <property type="entry name" value="Toll/interleukin-1 receptor homology (TIR) domain"/>
    <property type="match status" value="1"/>
</dbReference>
<reference evidence="3 4" key="1">
    <citation type="submission" date="2023-08" db="EMBL/GenBank/DDBJ databases">
        <title>New molecular markers tilS and rpoB for phylogenetic and monitoring studies of the genus Thiothrix biodiversity.</title>
        <authorList>
            <person name="Ravin N.V."/>
            <person name="Smolyakov D."/>
            <person name="Markov N.D."/>
            <person name="Beletsky A.V."/>
            <person name="Mardanov A.V."/>
            <person name="Rudenko T.S."/>
            <person name="Grabovich M.Y."/>
        </authorList>
    </citation>
    <scope>NUCLEOTIDE SEQUENCE</scope>
    <source>
        <strain evidence="3">DNT52</strain>
        <strain evidence="2 4">H33</strain>
    </source>
</reference>
<dbReference type="InterPro" id="IPR012381">
    <property type="entry name" value="EutP_PduV"/>
</dbReference>
<dbReference type="Proteomes" id="UP001229862">
    <property type="component" value="Chromosome"/>
</dbReference>
<dbReference type="SMART" id="SM00255">
    <property type="entry name" value="TIR"/>
    <property type="match status" value="1"/>
</dbReference>
<dbReference type="PROSITE" id="PS50104">
    <property type="entry name" value="TIR"/>
    <property type="match status" value="1"/>
</dbReference>
<dbReference type="GO" id="GO:0007165">
    <property type="term" value="P:signal transduction"/>
    <property type="evidence" value="ECO:0007669"/>
    <property type="project" value="InterPro"/>
</dbReference>
<sequence length="315" mass="35497">MSWDFFISHASEDKSLAREIAFSLAKRGKRVWFDEFTLCVGDSLRRSIDYGLIHSNFGIVILSPNFFAKEWPNKELDALIARDNGNKKVIIPIWHMIKQQDILRFSPILADKLAINSQLPMNEITHKIIKVSNQVLSTEASLTLSTLIIGATGSGKTTLSQKLWDQPLAYTLNNGIIENINTLIHKEDSSTYCIKHYTLSYGDKPDEEFIESATDLIRMVDCVLWVSSLRHGFGISERRLFKIILNSNKTPVILALNFGNIDLPNNSAENSIINEKISLIASELNISKTNIIPTSAVYNHGIKELRDILLKTILV</sequence>
<dbReference type="Proteomes" id="UP001223336">
    <property type="component" value="Unassembled WGS sequence"/>
</dbReference>